<organism evidence="5 6">
    <name type="scientific">Propionibacterium acidifaciens F0233</name>
    <dbReference type="NCBI Taxonomy" id="553198"/>
    <lineage>
        <taxon>Bacteria</taxon>
        <taxon>Bacillati</taxon>
        <taxon>Actinomycetota</taxon>
        <taxon>Actinomycetes</taxon>
        <taxon>Propionibacteriales</taxon>
        <taxon>Propionibacteriaceae</taxon>
        <taxon>Propionibacterium</taxon>
    </lineage>
</organism>
<dbReference type="AlphaFoldDB" id="U2S052"/>
<feature type="region of interest" description="Disordered" evidence="1">
    <location>
        <begin position="411"/>
        <end position="431"/>
    </location>
</feature>
<dbReference type="InterPro" id="IPR002656">
    <property type="entry name" value="Acyl_transf_3_dom"/>
</dbReference>
<feature type="transmembrane region" description="Helical" evidence="2">
    <location>
        <begin position="337"/>
        <end position="355"/>
    </location>
</feature>
<feature type="transmembrane region" description="Helical" evidence="2">
    <location>
        <begin position="274"/>
        <end position="293"/>
    </location>
</feature>
<keyword evidence="2" id="KW-1133">Transmembrane helix</keyword>
<keyword evidence="6" id="KW-1185">Reference proteome</keyword>
<dbReference type="PANTHER" id="PTHR23028">
    <property type="entry name" value="ACETYLTRANSFERASE"/>
    <property type="match status" value="1"/>
</dbReference>
<feature type="domain" description="SGNH" evidence="4">
    <location>
        <begin position="465"/>
        <end position="679"/>
    </location>
</feature>
<keyword evidence="2" id="KW-0812">Transmembrane</keyword>
<dbReference type="GO" id="GO:0016020">
    <property type="term" value="C:membrane"/>
    <property type="evidence" value="ECO:0007669"/>
    <property type="project" value="TreeGrafter"/>
</dbReference>
<sequence>MVRSSVTLLVGALPEAPVQNSATRPRRRDIQGLRAVCMMQVLAYHAWRIGSPIGVDAFIMISAYLMTGSFVRRTEAGRMPFFAERWAHTFKRLLPPLVTTVLATIVASMVILPRTRWNELITQGVASVTYWQNWRLAVVSADYFAANRGAASPLQHLWSMSMQGQVFLAWPLLMTCCVLLAGALHIRPRPVILAAFAALTAVSLHWLVADAPAGRTVYFDTRARLWEFALGSAIAAAAPWIRPRGNLARVLSLAGFMVLVVYCVEPIGHYPGPMAAAPMLAVSAILLAEVPPVPGSVQRLLSWRPLAALGDMSYCVYLIHWPVFVLTMSVLRRTQLGTGRALGAIALSLVLAWLMRRYVDRPAQDRPTGDRLAVRKGLIVAVALALGLGPLYGTRAVLDNRRAVERATVMDASGDPRFPGPTALSTAEPVDYTTSPIPGPLTLHDDWVPSFPEACPSDHDALLAGTKTNCAVLPGADADSPRVVVVGDSHAQQTIVPLAAELASRHGWQVTEYLTGSCAFGIWDAYRASCVQRNEAVLDLLTDDPPDIVMLQSTETMQDHSDEIQRPGVQAAIEYLTSLGVTVVGVRDNPRSADDLYECSNRRPADTVAGGCSFSQRQYLAEFDPAEEFTSIPGFIEIDPTDLYCYEDECYTIIGNVYVYMDNNHITGTYSRAMAPELADRVDAFLQPA</sequence>
<proteinExistence type="predicted"/>
<comment type="caution">
    <text evidence="5">The sequence shown here is derived from an EMBL/GenBank/DDBJ whole genome shotgun (WGS) entry which is preliminary data.</text>
</comment>
<keyword evidence="5" id="KW-0808">Transferase</keyword>
<dbReference type="GO" id="GO:0009103">
    <property type="term" value="P:lipopolysaccharide biosynthetic process"/>
    <property type="evidence" value="ECO:0007669"/>
    <property type="project" value="TreeGrafter"/>
</dbReference>
<dbReference type="PANTHER" id="PTHR23028:SF53">
    <property type="entry name" value="ACYL_TRANSF_3 DOMAIN-CONTAINING PROTEIN"/>
    <property type="match status" value="1"/>
</dbReference>
<feature type="transmembrane region" description="Helical" evidence="2">
    <location>
        <begin position="167"/>
        <end position="184"/>
    </location>
</feature>
<feature type="transmembrane region" description="Helical" evidence="2">
    <location>
        <begin position="376"/>
        <end position="393"/>
    </location>
</feature>
<keyword evidence="2" id="KW-0472">Membrane</keyword>
<protein>
    <submittedName>
        <fullName evidence="5">Acyltransferase</fullName>
    </submittedName>
</protein>
<dbReference type="InterPro" id="IPR050879">
    <property type="entry name" value="Acyltransferase_3"/>
</dbReference>
<reference evidence="5" key="1">
    <citation type="submission" date="2013-08" db="EMBL/GenBank/DDBJ databases">
        <authorList>
            <person name="Durkin A.S."/>
            <person name="Haft D.R."/>
            <person name="McCorrison J."/>
            <person name="Torralba M."/>
            <person name="Gillis M."/>
            <person name="Haft D.H."/>
            <person name="Methe B."/>
            <person name="Sutton G."/>
            <person name="Nelson K.E."/>
        </authorList>
    </citation>
    <scope>NUCLEOTIDE SEQUENCE [LARGE SCALE GENOMIC DNA]</scope>
    <source>
        <strain evidence="5">F0233</strain>
    </source>
</reference>
<evidence type="ECO:0000256" key="1">
    <source>
        <dbReference type="SAM" id="MobiDB-lite"/>
    </source>
</evidence>
<evidence type="ECO:0000259" key="3">
    <source>
        <dbReference type="Pfam" id="PF01757"/>
    </source>
</evidence>
<dbReference type="InterPro" id="IPR043968">
    <property type="entry name" value="SGNH"/>
</dbReference>
<accession>U2S052</accession>
<feature type="transmembrane region" description="Helical" evidence="2">
    <location>
        <begin position="53"/>
        <end position="72"/>
    </location>
</feature>
<dbReference type="Pfam" id="PF19040">
    <property type="entry name" value="SGNH"/>
    <property type="match status" value="1"/>
</dbReference>
<evidence type="ECO:0000256" key="2">
    <source>
        <dbReference type="SAM" id="Phobius"/>
    </source>
</evidence>
<evidence type="ECO:0000259" key="4">
    <source>
        <dbReference type="Pfam" id="PF19040"/>
    </source>
</evidence>
<dbReference type="Pfam" id="PF01757">
    <property type="entry name" value="Acyl_transf_3"/>
    <property type="match status" value="1"/>
</dbReference>
<dbReference type="EMBL" id="ACVN02000124">
    <property type="protein sequence ID" value="ERK59153.1"/>
    <property type="molecule type" value="Genomic_DNA"/>
</dbReference>
<evidence type="ECO:0000313" key="6">
    <source>
        <dbReference type="Proteomes" id="UP000017052"/>
    </source>
</evidence>
<name>U2S052_9ACTN</name>
<gene>
    <name evidence="5" type="ORF">HMPREF0682_1808</name>
</gene>
<keyword evidence="5" id="KW-0012">Acyltransferase</keyword>
<feature type="transmembrane region" description="Helical" evidence="2">
    <location>
        <begin position="93"/>
        <end position="112"/>
    </location>
</feature>
<feature type="transmembrane region" description="Helical" evidence="2">
    <location>
        <begin position="248"/>
        <end position="268"/>
    </location>
</feature>
<dbReference type="Proteomes" id="UP000017052">
    <property type="component" value="Unassembled WGS sequence"/>
</dbReference>
<evidence type="ECO:0000313" key="5">
    <source>
        <dbReference type="EMBL" id="ERK59153.1"/>
    </source>
</evidence>
<feature type="transmembrane region" description="Helical" evidence="2">
    <location>
        <begin position="223"/>
        <end position="241"/>
    </location>
</feature>
<feature type="domain" description="Acyltransferase 3" evidence="3">
    <location>
        <begin position="29"/>
        <end position="356"/>
    </location>
</feature>
<feature type="transmembrane region" description="Helical" evidence="2">
    <location>
        <begin position="191"/>
        <end position="208"/>
    </location>
</feature>
<dbReference type="GO" id="GO:0016747">
    <property type="term" value="F:acyltransferase activity, transferring groups other than amino-acyl groups"/>
    <property type="evidence" value="ECO:0007669"/>
    <property type="project" value="InterPro"/>
</dbReference>